<dbReference type="Pfam" id="PF13837">
    <property type="entry name" value="Myb_DNA-bind_4"/>
    <property type="match status" value="1"/>
</dbReference>
<dbReference type="AlphaFoldDB" id="A0AAV2MHN2"/>
<feature type="domain" description="Myb/SANT-like DNA-binding" evidence="2">
    <location>
        <begin position="129"/>
        <end position="218"/>
    </location>
</feature>
<evidence type="ECO:0000313" key="4">
    <source>
        <dbReference type="Proteomes" id="UP001497482"/>
    </source>
</evidence>
<organism evidence="3 4">
    <name type="scientific">Knipowitschia caucasica</name>
    <name type="common">Caucasian dwarf goby</name>
    <name type="synonym">Pomatoschistus caucasicus</name>
    <dbReference type="NCBI Taxonomy" id="637954"/>
    <lineage>
        <taxon>Eukaryota</taxon>
        <taxon>Metazoa</taxon>
        <taxon>Chordata</taxon>
        <taxon>Craniata</taxon>
        <taxon>Vertebrata</taxon>
        <taxon>Euteleostomi</taxon>
        <taxon>Actinopterygii</taxon>
        <taxon>Neopterygii</taxon>
        <taxon>Teleostei</taxon>
        <taxon>Neoteleostei</taxon>
        <taxon>Acanthomorphata</taxon>
        <taxon>Gobiaria</taxon>
        <taxon>Gobiiformes</taxon>
        <taxon>Gobioidei</taxon>
        <taxon>Gobiidae</taxon>
        <taxon>Gobiinae</taxon>
        <taxon>Knipowitschia</taxon>
    </lineage>
</organism>
<evidence type="ECO:0000313" key="3">
    <source>
        <dbReference type="EMBL" id="CAL1612835.1"/>
    </source>
</evidence>
<dbReference type="EMBL" id="OZ035830">
    <property type="protein sequence ID" value="CAL1612835.1"/>
    <property type="molecule type" value="Genomic_DNA"/>
</dbReference>
<gene>
    <name evidence="3" type="ORF">KC01_LOCUS39126</name>
</gene>
<evidence type="ECO:0000256" key="1">
    <source>
        <dbReference type="SAM" id="MobiDB-lite"/>
    </source>
</evidence>
<reference evidence="3 4" key="1">
    <citation type="submission" date="2024-04" db="EMBL/GenBank/DDBJ databases">
        <authorList>
            <person name="Waldvogel A.-M."/>
            <person name="Schoenle A."/>
        </authorList>
    </citation>
    <scope>NUCLEOTIDE SEQUENCE [LARGE SCALE GENOMIC DNA]</scope>
</reference>
<dbReference type="Gene3D" id="1.10.10.60">
    <property type="entry name" value="Homeodomain-like"/>
    <property type="match status" value="1"/>
</dbReference>
<keyword evidence="4" id="KW-1185">Reference proteome</keyword>
<feature type="region of interest" description="Disordered" evidence="1">
    <location>
        <begin position="229"/>
        <end position="271"/>
    </location>
</feature>
<name>A0AAV2MHN2_KNICA</name>
<protein>
    <recommendedName>
        <fullName evidence="2">Myb/SANT-like DNA-binding domain-containing protein</fullName>
    </recommendedName>
</protein>
<proteinExistence type="predicted"/>
<dbReference type="Proteomes" id="UP001497482">
    <property type="component" value="Chromosome 8"/>
</dbReference>
<accession>A0AAV2MHN2</accession>
<feature type="compositionally biased region" description="Acidic residues" evidence="1">
    <location>
        <begin position="249"/>
        <end position="258"/>
    </location>
</feature>
<sequence length="321" mass="35974">MDLFRKKRASVDTSDKVVLGMTPLRSSKTCSDATDKDLYSETSVGILCIDEHPQLNPSRVSIVLEGSVVMEELANLPQAFCVLFGLIYALHLDYPKATEENRHIGAFYGFWVGKSCWDLATYGSRVLGWTKEMTEMFIRVRAENDVLFTGAKFSASTACRTILEKLDLQEVVTPLQACKKWNNLKKKYKDCKCPGTGQGVEGNPTAGTWPWFGLMDEVLGQKPSINPPVLIASIPDARPGPSQAREQEPEQEEEEPEAEQQRGTRRKRRASWATWRLDRDVTAIYCPSSSCEDLAPRQPCKPPGHCLQVFRGVWEVDDLVA</sequence>
<dbReference type="InterPro" id="IPR044822">
    <property type="entry name" value="Myb_DNA-bind_4"/>
</dbReference>
<evidence type="ECO:0000259" key="2">
    <source>
        <dbReference type="Pfam" id="PF13837"/>
    </source>
</evidence>